<feature type="region of interest" description="Disordered" evidence="1">
    <location>
        <begin position="37"/>
        <end position="106"/>
    </location>
</feature>
<dbReference type="OrthoDB" id="2616345at2"/>
<reference evidence="3 4" key="1">
    <citation type="submission" date="2018-09" db="EMBL/GenBank/DDBJ databases">
        <title>Paenibacillus aracenensis nov. sp. isolated from a cave in southern Spain.</title>
        <authorList>
            <person name="Jurado V."/>
            <person name="Gutierrez-Patricio S."/>
            <person name="Gonzalez-Pimentel J.L."/>
            <person name="Miller A.Z."/>
            <person name="Laiz L."/>
            <person name="Saiz-Jimenez C."/>
        </authorList>
    </citation>
    <scope>NUCLEOTIDE SEQUENCE [LARGE SCALE GENOMIC DNA]</scope>
    <source>
        <strain evidence="3 4">JCM 19203</strain>
    </source>
</reference>
<keyword evidence="2" id="KW-0472">Membrane</keyword>
<keyword evidence="4" id="KW-1185">Reference proteome</keyword>
<name>A0A3A6PK91_9BACL</name>
<evidence type="ECO:0000313" key="4">
    <source>
        <dbReference type="Proteomes" id="UP000267798"/>
    </source>
</evidence>
<proteinExistence type="predicted"/>
<keyword evidence="2" id="KW-0812">Transmembrane</keyword>
<evidence type="ECO:0000256" key="1">
    <source>
        <dbReference type="SAM" id="MobiDB-lite"/>
    </source>
</evidence>
<dbReference type="EMBL" id="QXQB01000001">
    <property type="protein sequence ID" value="RJX40770.1"/>
    <property type="molecule type" value="Genomic_DNA"/>
</dbReference>
<evidence type="ECO:0000256" key="2">
    <source>
        <dbReference type="SAM" id="Phobius"/>
    </source>
</evidence>
<evidence type="ECO:0000313" key="3">
    <source>
        <dbReference type="EMBL" id="RJX40770.1"/>
    </source>
</evidence>
<feature type="compositionally biased region" description="Polar residues" evidence="1">
    <location>
        <begin position="54"/>
        <end position="63"/>
    </location>
</feature>
<accession>A0A3A6PK91</accession>
<feature type="transmembrane region" description="Helical" evidence="2">
    <location>
        <begin position="7"/>
        <end position="28"/>
    </location>
</feature>
<keyword evidence="2" id="KW-1133">Transmembrane helix</keyword>
<sequence length="188" mass="19696">MFNKRSFVLGLGVGIIAGALLLHLFTLGENSQNRLIEREQEIRQGGLQGEPSGSEPSPDTSADTGLGPEASPEASPKGTPEASGLDEAPSETPVADAGASETEEALEPLQKLVRIEPGSNLTETSELLLASGIIDDASEFIKQMKARNKQVRAGYFLIQEKAGVDGAIKGVTGQPISKSEAEAWLAAQ</sequence>
<comment type="caution">
    <text evidence="3">The sequence shown here is derived from an EMBL/GenBank/DDBJ whole genome shotgun (WGS) entry which is preliminary data.</text>
</comment>
<organism evidence="3 4">
    <name type="scientific">Paenibacillus pinisoli</name>
    <dbReference type="NCBI Taxonomy" id="1276110"/>
    <lineage>
        <taxon>Bacteria</taxon>
        <taxon>Bacillati</taxon>
        <taxon>Bacillota</taxon>
        <taxon>Bacilli</taxon>
        <taxon>Bacillales</taxon>
        <taxon>Paenibacillaceae</taxon>
        <taxon>Paenibacillus</taxon>
    </lineage>
</organism>
<dbReference type="RefSeq" id="WP_120106654.1">
    <property type="nucleotide sequence ID" value="NZ_QXQB01000001.1"/>
</dbReference>
<protein>
    <submittedName>
        <fullName evidence="3">Uncharacterized protein</fullName>
    </submittedName>
</protein>
<dbReference type="Proteomes" id="UP000267798">
    <property type="component" value="Unassembled WGS sequence"/>
</dbReference>
<dbReference type="AlphaFoldDB" id="A0A3A6PK91"/>
<gene>
    <name evidence="3" type="ORF">D3P09_01760</name>
</gene>